<proteinExistence type="predicted"/>
<feature type="non-terminal residue" evidence="1">
    <location>
        <position position="1"/>
    </location>
</feature>
<protein>
    <submittedName>
        <fullName evidence="1">Uncharacterized protein</fullName>
    </submittedName>
</protein>
<reference evidence="1" key="1">
    <citation type="submission" date="2020-02" db="EMBL/GenBank/DDBJ databases">
        <authorList>
            <person name="Meier V. D."/>
        </authorList>
    </citation>
    <scope>NUCLEOTIDE SEQUENCE</scope>
    <source>
        <strain evidence="1">AVDCRST_MAG76</strain>
    </source>
</reference>
<gene>
    <name evidence="1" type="ORF">AVDCRST_MAG76-1440</name>
</gene>
<organism evidence="1">
    <name type="scientific">uncultured Acidimicrobiales bacterium</name>
    <dbReference type="NCBI Taxonomy" id="310071"/>
    <lineage>
        <taxon>Bacteria</taxon>
        <taxon>Bacillati</taxon>
        <taxon>Actinomycetota</taxon>
        <taxon>Acidimicrobiia</taxon>
        <taxon>Acidimicrobiales</taxon>
        <taxon>environmental samples</taxon>
    </lineage>
</organism>
<dbReference type="EMBL" id="CADCSZ010000086">
    <property type="protein sequence ID" value="CAA9234726.1"/>
    <property type="molecule type" value="Genomic_DNA"/>
</dbReference>
<dbReference type="AlphaFoldDB" id="A0A6J4HW94"/>
<name>A0A6J4HW94_9ACTN</name>
<evidence type="ECO:0000313" key="1">
    <source>
        <dbReference type="EMBL" id="CAA9234726.1"/>
    </source>
</evidence>
<feature type="non-terminal residue" evidence="1">
    <location>
        <position position="37"/>
    </location>
</feature>
<sequence>CPAVLAGRSGSTGWPVRSWSRSCRPRRSLAAGRSGPC</sequence>
<accession>A0A6J4HW94</accession>